<dbReference type="eggNOG" id="ENOG502SA5E">
    <property type="taxonomic scope" value="Eukaryota"/>
</dbReference>
<sequence>MSRGEAQHAPPLQVPEISQTDLYSFHEAHFSHDALNHFKAQFFTQPGVHEAQEEAADQDYEYLEEEDDDGLGYYDDGVKRTLTDEQIAMFRHSEIEALRRAQAISSSARKASTPLHTNADDQDLEASDAMEQLSEGEVSTPQMERQADAPKKKKKKRGKGKSKDPGPKIDLRKRTWDVVDTGLGSLDYDEAETPQAKTANAPQRRRISYDDD</sequence>
<dbReference type="PANTHER" id="PTHR40642">
    <property type="entry name" value="YALI0F31295P"/>
    <property type="match status" value="1"/>
</dbReference>
<evidence type="ECO:0000313" key="3">
    <source>
        <dbReference type="Proteomes" id="UP000014074"/>
    </source>
</evidence>
<dbReference type="RefSeq" id="XP_007914412.1">
    <property type="nucleotide sequence ID" value="XM_007916221.1"/>
</dbReference>
<dbReference type="PANTHER" id="PTHR40642:SF1">
    <property type="entry name" value="YALI0F31295P"/>
    <property type="match status" value="1"/>
</dbReference>
<dbReference type="Proteomes" id="UP000014074">
    <property type="component" value="Unassembled WGS sequence"/>
</dbReference>
<dbReference type="KEGG" id="tmn:UCRPA7_3648"/>
<feature type="region of interest" description="Disordered" evidence="1">
    <location>
        <begin position="46"/>
        <end position="76"/>
    </location>
</feature>
<proteinExistence type="predicted"/>
<feature type="region of interest" description="Disordered" evidence="1">
    <location>
        <begin position="100"/>
        <end position="212"/>
    </location>
</feature>
<name>R8BN05_PHAM7</name>
<accession>R8BN05</accession>
<evidence type="ECO:0000313" key="2">
    <source>
        <dbReference type="EMBL" id="EOO00712.1"/>
    </source>
</evidence>
<feature type="compositionally biased region" description="Basic and acidic residues" evidence="1">
    <location>
        <begin position="161"/>
        <end position="177"/>
    </location>
</feature>
<dbReference type="Pfam" id="PF12720">
    <property type="entry name" value="DUF3807"/>
    <property type="match status" value="1"/>
</dbReference>
<dbReference type="EMBL" id="KB933061">
    <property type="protein sequence ID" value="EOO00712.1"/>
    <property type="molecule type" value="Genomic_DNA"/>
</dbReference>
<evidence type="ECO:0000256" key="1">
    <source>
        <dbReference type="SAM" id="MobiDB-lite"/>
    </source>
</evidence>
<dbReference type="HOGENOM" id="CLU_086075_0_0_1"/>
<reference evidence="3" key="1">
    <citation type="journal article" date="2013" name="Genome Announc.">
        <title>Draft genome sequence of the ascomycete Phaeoacremonium aleophilum strain UCR-PA7, a causal agent of the esca disease complex in grapevines.</title>
        <authorList>
            <person name="Blanco-Ulate B."/>
            <person name="Rolshausen P."/>
            <person name="Cantu D."/>
        </authorList>
    </citation>
    <scope>NUCLEOTIDE SEQUENCE [LARGE SCALE GENOMIC DNA]</scope>
    <source>
        <strain evidence="3">UCR-PA7</strain>
    </source>
</reference>
<feature type="compositionally biased region" description="Acidic residues" evidence="1">
    <location>
        <begin position="53"/>
        <end position="70"/>
    </location>
</feature>
<dbReference type="GeneID" id="19324015"/>
<protein>
    <submittedName>
        <fullName evidence="2">Uncharacterized protein</fullName>
    </submittedName>
</protein>
<organism evidence="2 3">
    <name type="scientific">Phaeoacremonium minimum (strain UCR-PA7)</name>
    <name type="common">Esca disease fungus</name>
    <name type="synonym">Togninia minima</name>
    <dbReference type="NCBI Taxonomy" id="1286976"/>
    <lineage>
        <taxon>Eukaryota</taxon>
        <taxon>Fungi</taxon>
        <taxon>Dikarya</taxon>
        <taxon>Ascomycota</taxon>
        <taxon>Pezizomycotina</taxon>
        <taxon>Sordariomycetes</taxon>
        <taxon>Sordariomycetidae</taxon>
        <taxon>Togniniales</taxon>
        <taxon>Togniniaceae</taxon>
        <taxon>Phaeoacremonium</taxon>
    </lineage>
</organism>
<feature type="compositionally biased region" description="Basic residues" evidence="1">
    <location>
        <begin position="151"/>
        <end position="160"/>
    </location>
</feature>
<gene>
    <name evidence="2" type="ORF">UCRPA7_3648</name>
</gene>
<dbReference type="OrthoDB" id="5422320at2759"/>
<feature type="compositionally biased region" description="Polar residues" evidence="1">
    <location>
        <begin position="103"/>
        <end position="116"/>
    </location>
</feature>
<dbReference type="AlphaFoldDB" id="R8BN05"/>
<keyword evidence="3" id="KW-1185">Reference proteome</keyword>
<dbReference type="InterPro" id="IPR024526">
    <property type="entry name" value="DUF3807"/>
</dbReference>